<dbReference type="GeneID" id="57751920"/>
<evidence type="ECO:0000313" key="4">
    <source>
        <dbReference type="Proteomes" id="UP000323594"/>
    </source>
</evidence>
<dbReference type="Gene3D" id="3.30.230.30">
    <property type="entry name" value="Impact, N-terminal domain"/>
    <property type="match status" value="1"/>
</dbReference>
<proteinExistence type="inferred from homology"/>
<dbReference type="InterPro" id="IPR020568">
    <property type="entry name" value="Ribosomal_Su5_D2-typ_SF"/>
</dbReference>
<gene>
    <name evidence="3" type="ORF">FUT82_02955</name>
</gene>
<organism evidence="3 4">
    <name type="scientific">Treponema phagedenis</name>
    <dbReference type="NCBI Taxonomy" id="162"/>
    <lineage>
        <taxon>Bacteria</taxon>
        <taxon>Pseudomonadati</taxon>
        <taxon>Spirochaetota</taxon>
        <taxon>Spirochaetia</taxon>
        <taxon>Spirochaetales</taxon>
        <taxon>Treponemataceae</taxon>
        <taxon>Treponema</taxon>
    </lineage>
</organism>
<evidence type="ECO:0000259" key="2">
    <source>
        <dbReference type="Pfam" id="PF01205"/>
    </source>
</evidence>
<dbReference type="EMBL" id="CP042817">
    <property type="protein sequence ID" value="QEJ97044.1"/>
    <property type="molecule type" value="Genomic_DNA"/>
</dbReference>
<dbReference type="Proteomes" id="UP000323594">
    <property type="component" value="Chromosome"/>
</dbReference>
<dbReference type="PANTHER" id="PTHR16301:SF20">
    <property type="entry name" value="IMPACT FAMILY MEMBER YIGZ"/>
    <property type="match status" value="1"/>
</dbReference>
<dbReference type="InterPro" id="IPR001498">
    <property type="entry name" value="Impact_N"/>
</dbReference>
<evidence type="ECO:0000256" key="1">
    <source>
        <dbReference type="ARBA" id="ARBA00007665"/>
    </source>
</evidence>
<dbReference type="PANTHER" id="PTHR16301">
    <property type="entry name" value="IMPACT-RELATED"/>
    <property type="match status" value="1"/>
</dbReference>
<dbReference type="SUPFAM" id="SSF54211">
    <property type="entry name" value="Ribosomal protein S5 domain 2-like"/>
    <property type="match status" value="1"/>
</dbReference>
<dbReference type="InterPro" id="IPR023582">
    <property type="entry name" value="Impact"/>
</dbReference>
<comment type="similarity">
    <text evidence="1">Belongs to the IMPACT family.</text>
</comment>
<dbReference type="GO" id="GO:0006446">
    <property type="term" value="P:regulation of translational initiation"/>
    <property type="evidence" value="ECO:0007669"/>
    <property type="project" value="TreeGrafter"/>
</dbReference>
<feature type="domain" description="Impact N-terminal" evidence="2">
    <location>
        <begin position="15"/>
        <end position="120"/>
    </location>
</feature>
<dbReference type="GO" id="GO:0005737">
    <property type="term" value="C:cytoplasm"/>
    <property type="evidence" value="ECO:0007669"/>
    <property type="project" value="TreeGrafter"/>
</dbReference>
<dbReference type="AlphaFoldDB" id="A0AAE6IRR5"/>
<evidence type="ECO:0000313" key="3">
    <source>
        <dbReference type="EMBL" id="QEJ97044.1"/>
    </source>
</evidence>
<name>A0AAE6IRR5_TREPH</name>
<accession>A0AAE6IRR5</accession>
<dbReference type="RefSeq" id="WP_148878725.1">
    <property type="nucleotide sequence ID" value="NZ_CP042813.1"/>
</dbReference>
<dbReference type="InterPro" id="IPR036956">
    <property type="entry name" value="Impact_N_sf"/>
</dbReference>
<protein>
    <submittedName>
        <fullName evidence="3">YigZ family protein</fullName>
    </submittedName>
</protein>
<sequence length="193" mass="21581">MRELIEYAFVELKIKNSRFLAECFPIKTQAEVRELLKAQKQKYADSTHVVHAFVCGDSAEILGCSDDGEPAGTAGKPALAVLKGSGITNIFVTITRWFGGTLLGTGGLVKAYGDMTKAVLEVAKTEEIIEYSFYEFTCSYADYEFLKRHFERFQTSPQTEFGQSVRMIGKIPSIHKEAFSHLRTMRVIQAGYV</sequence>
<dbReference type="Pfam" id="PF01205">
    <property type="entry name" value="Impact_N"/>
    <property type="match status" value="1"/>
</dbReference>
<reference evidence="3 4" key="1">
    <citation type="submission" date="2019-08" db="EMBL/GenBank/DDBJ databases">
        <authorList>
            <person name="Kuhnert P."/>
        </authorList>
    </citation>
    <scope>NUCLEOTIDE SEQUENCE [LARGE SCALE GENOMIC DNA]</scope>
    <source>
        <strain evidence="3 4">B36.5</strain>
    </source>
</reference>